<dbReference type="AlphaFoldDB" id="A0A418VSE6"/>
<dbReference type="GO" id="GO:0015627">
    <property type="term" value="C:type II protein secretion system complex"/>
    <property type="evidence" value="ECO:0007669"/>
    <property type="project" value="InterPro"/>
</dbReference>
<dbReference type="PANTHER" id="PTHR38779">
    <property type="entry name" value="TYPE II SECRETION SYSTEM PROTEIN I-RELATED"/>
    <property type="match status" value="1"/>
</dbReference>
<evidence type="ECO:0000256" key="1">
    <source>
        <dbReference type="ARBA" id="ARBA00004377"/>
    </source>
</evidence>
<keyword evidence="6" id="KW-0812">Transmembrane</keyword>
<dbReference type="EMBL" id="QYUL01000003">
    <property type="protein sequence ID" value="RJF79407.1"/>
    <property type="molecule type" value="Genomic_DNA"/>
</dbReference>
<reference evidence="9 10" key="1">
    <citation type="submission" date="2018-09" db="EMBL/GenBank/DDBJ databases">
        <authorList>
            <person name="Zhu H."/>
        </authorList>
    </citation>
    <scope>NUCLEOTIDE SEQUENCE [LARGE SCALE GENOMIC DNA]</scope>
    <source>
        <strain evidence="9 10">K2W22B-5</strain>
    </source>
</reference>
<dbReference type="NCBIfam" id="TIGR02532">
    <property type="entry name" value="IV_pilin_GFxxxE"/>
    <property type="match status" value="1"/>
</dbReference>
<comment type="subcellular location">
    <subcellularLocation>
        <location evidence="1">Cell inner membrane</location>
        <topology evidence="1">Single-pass membrane protein</topology>
    </subcellularLocation>
</comment>
<organism evidence="9 10">
    <name type="scientific">Azospirillum cavernae</name>
    <dbReference type="NCBI Taxonomy" id="2320860"/>
    <lineage>
        <taxon>Bacteria</taxon>
        <taxon>Pseudomonadati</taxon>
        <taxon>Pseudomonadota</taxon>
        <taxon>Alphaproteobacteria</taxon>
        <taxon>Rhodospirillales</taxon>
        <taxon>Azospirillaceae</taxon>
        <taxon>Azospirillum</taxon>
    </lineage>
</organism>
<evidence type="ECO:0000313" key="10">
    <source>
        <dbReference type="Proteomes" id="UP000283458"/>
    </source>
</evidence>
<protein>
    <submittedName>
        <fullName evidence="9">Prepilin-type N-terminal cleavage/methylation domain-containing protein</fullName>
    </submittedName>
</protein>
<evidence type="ECO:0000256" key="3">
    <source>
        <dbReference type="ARBA" id="ARBA00022475"/>
    </source>
</evidence>
<evidence type="ECO:0000256" key="8">
    <source>
        <dbReference type="ARBA" id="ARBA00023136"/>
    </source>
</evidence>
<keyword evidence="5" id="KW-0997">Cell inner membrane</keyword>
<sequence>MTRSSDGFSLIEVLAALVVLALVLGGAWRVIDVSLNAARVAAQRARAVALAEATLAEAMAREPARPGDWTGEGMDGMRWSLAVRPQTGGALPFVPPRGVAAYAVTVTVRWDGARSLTLSSLKLGKPA</sequence>
<dbReference type="InterPro" id="IPR012902">
    <property type="entry name" value="N_methyl_site"/>
</dbReference>
<evidence type="ECO:0000256" key="6">
    <source>
        <dbReference type="ARBA" id="ARBA00022692"/>
    </source>
</evidence>
<dbReference type="InterPro" id="IPR045584">
    <property type="entry name" value="Pilin-like"/>
</dbReference>
<accession>A0A418VSE6</accession>
<dbReference type="SUPFAM" id="SSF54523">
    <property type="entry name" value="Pili subunits"/>
    <property type="match status" value="1"/>
</dbReference>
<keyword evidence="8" id="KW-0472">Membrane</keyword>
<dbReference type="Pfam" id="PF07963">
    <property type="entry name" value="N_methyl"/>
    <property type="match status" value="1"/>
</dbReference>
<gene>
    <name evidence="9" type="ORF">D3877_21775</name>
</gene>
<dbReference type="PANTHER" id="PTHR38779:SF2">
    <property type="entry name" value="TYPE II SECRETION SYSTEM PROTEIN I-RELATED"/>
    <property type="match status" value="1"/>
</dbReference>
<dbReference type="RefSeq" id="WP_119832866.1">
    <property type="nucleotide sequence ID" value="NZ_QYUL01000003.1"/>
</dbReference>
<dbReference type="InterPro" id="IPR010052">
    <property type="entry name" value="T2SS_protein-GspI"/>
</dbReference>
<proteinExistence type="inferred from homology"/>
<dbReference type="GO" id="GO:0015628">
    <property type="term" value="P:protein secretion by the type II secretion system"/>
    <property type="evidence" value="ECO:0007669"/>
    <property type="project" value="InterPro"/>
</dbReference>
<keyword evidence="3" id="KW-1003">Cell membrane</keyword>
<dbReference type="Proteomes" id="UP000283458">
    <property type="component" value="Unassembled WGS sequence"/>
</dbReference>
<evidence type="ECO:0000256" key="7">
    <source>
        <dbReference type="ARBA" id="ARBA00022989"/>
    </source>
</evidence>
<evidence type="ECO:0000256" key="4">
    <source>
        <dbReference type="ARBA" id="ARBA00022481"/>
    </source>
</evidence>
<keyword evidence="4" id="KW-0488">Methylation</keyword>
<keyword evidence="10" id="KW-1185">Reference proteome</keyword>
<dbReference type="OrthoDB" id="8253460at2"/>
<name>A0A418VSE6_9PROT</name>
<comment type="caution">
    <text evidence="9">The sequence shown here is derived from an EMBL/GenBank/DDBJ whole genome shotgun (WGS) entry which is preliminary data.</text>
</comment>
<evidence type="ECO:0000313" key="9">
    <source>
        <dbReference type="EMBL" id="RJF79407.1"/>
    </source>
</evidence>
<dbReference type="GO" id="GO:0005886">
    <property type="term" value="C:plasma membrane"/>
    <property type="evidence" value="ECO:0007669"/>
    <property type="project" value="UniProtKB-SubCell"/>
</dbReference>
<evidence type="ECO:0000256" key="5">
    <source>
        <dbReference type="ARBA" id="ARBA00022519"/>
    </source>
</evidence>
<comment type="similarity">
    <text evidence="2">Belongs to the GSP I family.</text>
</comment>
<keyword evidence="7" id="KW-1133">Transmembrane helix</keyword>
<evidence type="ECO:0000256" key="2">
    <source>
        <dbReference type="ARBA" id="ARBA00008358"/>
    </source>
</evidence>